<sequence length="251" mass="28284">KKTAEARSRSHAKEVKDTSHCGEARRRWAYLVYKKVARAKYMDDVITGCNGSQQQLLQLHEEDKTAAASVGQLVHPAKTKYDWEEKEVSGLGIVWGADDSVASKPANLTDIRKNFTDNGRLTVREVLSGAHLCHDILGLHSWRLLSVKLILRKAYIRNKKLDDFVSKEESLETIQILEEYNALANHRRYPRYVNTLTSLNLYADACSHAIGWCVVGGSLVNPLYANSSLVPLNQCSWSIVRKEHLALERGL</sequence>
<feature type="non-terminal residue" evidence="1">
    <location>
        <position position="251"/>
    </location>
</feature>
<dbReference type="AlphaFoldDB" id="A0A7J6SH95"/>
<dbReference type="Proteomes" id="UP000574390">
    <property type="component" value="Unassembled WGS sequence"/>
</dbReference>
<accession>A0A7J6SH95</accession>
<evidence type="ECO:0000313" key="1">
    <source>
        <dbReference type="EMBL" id="KAF4731746.1"/>
    </source>
</evidence>
<evidence type="ECO:0000313" key="2">
    <source>
        <dbReference type="Proteomes" id="UP000574390"/>
    </source>
</evidence>
<gene>
    <name evidence="1" type="ORF">FOZ62_016092</name>
</gene>
<dbReference type="InterPro" id="IPR008042">
    <property type="entry name" value="Retrotrans_Pao"/>
</dbReference>
<name>A0A7J6SH95_PEROL</name>
<dbReference type="SUPFAM" id="SSF56672">
    <property type="entry name" value="DNA/RNA polymerases"/>
    <property type="match status" value="1"/>
</dbReference>
<dbReference type="EMBL" id="JABANM010015021">
    <property type="protein sequence ID" value="KAF4731746.1"/>
    <property type="molecule type" value="Genomic_DNA"/>
</dbReference>
<protein>
    <submittedName>
        <fullName evidence="1">Uncharacterized protein</fullName>
    </submittedName>
</protein>
<dbReference type="Pfam" id="PF05380">
    <property type="entry name" value="Peptidase_A17"/>
    <property type="match status" value="1"/>
</dbReference>
<dbReference type="InterPro" id="IPR043502">
    <property type="entry name" value="DNA/RNA_pol_sf"/>
</dbReference>
<proteinExistence type="predicted"/>
<reference evidence="1 2" key="1">
    <citation type="submission" date="2020-04" db="EMBL/GenBank/DDBJ databases">
        <title>Perkinsus olseni comparative genomics.</title>
        <authorList>
            <person name="Bogema D.R."/>
        </authorList>
    </citation>
    <scope>NUCLEOTIDE SEQUENCE [LARGE SCALE GENOMIC DNA]</scope>
    <source>
        <strain evidence="1">ATCC PRA-205</strain>
    </source>
</reference>
<organism evidence="1 2">
    <name type="scientific">Perkinsus olseni</name>
    <name type="common">Perkinsus atlanticus</name>
    <dbReference type="NCBI Taxonomy" id="32597"/>
    <lineage>
        <taxon>Eukaryota</taxon>
        <taxon>Sar</taxon>
        <taxon>Alveolata</taxon>
        <taxon>Perkinsozoa</taxon>
        <taxon>Perkinsea</taxon>
        <taxon>Perkinsida</taxon>
        <taxon>Perkinsidae</taxon>
        <taxon>Perkinsus</taxon>
    </lineage>
</organism>
<comment type="caution">
    <text evidence="1">The sequence shown here is derived from an EMBL/GenBank/DDBJ whole genome shotgun (WGS) entry which is preliminary data.</text>
</comment>
<feature type="non-terminal residue" evidence="1">
    <location>
        <position position="1"/>
    </location>
</feature>